<protein>
    <submittedName>
        <fullName evidence="1">Uncharacterized protein</fullName>
    </submittedName>
</protein>
<evidence type="ECO:0000313" key="2">
    <source>
        <dbReference type="Proteomes" id="UP000824890"/>
    </source>
</evidence>
<accession>A0ABQ7Y542</accession>
<gene>
    <name evidence="1" type="ORF">HID58_080509</name>
</gene>
<evidence type="ECO:0000313" key="1">
    <source>
        <dbReference type="EMBL" id="KAH0863298.1"/>
    </source>
</evidence>
<name>A0ABQ7Y542_BRANA</name>
<keyword evidence="2" id="KW-1185">Reference proteome</keyword>
<reference evidence="1 2" key="1">
    <citation type="submission" date="2021-05" db="EMBL/GenBank/DDBJ databases">
        <title>Genome Assembly of Synthetic Allotetraploid Brassica napus Reveals Homoeologous Exchanges between Subgenomes.</title>
        <authorList>
            <person name="Davis J.T."/>
        </authorList>
    </citation>
    <scope>NUCLEOTIDE SEQUENCE [LARGE SCALE GENOMIC DNA]</scope>
    <source>
        <strain evidence="2">cv. Da-Ae</strain>
        <tissue evidence="1">Seedling</tissue>
    </source>
</reference>
<sequence>MIMILVDNTPAQCHNPRDDTVAYNHRRLSFLSHPFYSHIGLTLSRIYSGKVDCMSLVISMFLEATTTSSFSMYMFVLDSPKIPTLSRYGDAGKHFIMLTETATWILSFTCTGCNDERATRRSWRRSAECLKDIAGRTSTFQLKISHFNFTSKHQSGRYARSVKLSVDPNPVVKRNGEDNRFDIASFIDALPVLLEPQPPQSHLVVAAVDATTNDEKVQVVRRLAPPKHYNYGEYERPTNCPYAFAVFSSSH</sequence>
<organism evidence="1 2">
    <name type="scientific">Brassica napus</name>
    <name type="common">Rape</name>
    <dbReference type="NCBI Taxonomy" id="3708"/>
    <lineage>
        <taxon>Eukaryota</taxon>
        <taxon>Viridiplantae</taxon>
        <taxon>Streptophyta</taxon>
        <taxon>Embryophyta</taxon>
        <taxon>Tracheophyta</taxon>
        <taxon>Spermatophyta</taxon>
        <taxon>Magnoliopsida</taxon>
        <taxon>eudicotyledons</taxon>
        <taxon>Gunneridae</taxon>
        <taxon>Pentapetalae</taxon>
        <taxon>rosids</taxon>
        <taxon>malvids</taxon>
        <taxon>Brassicales</taxon>
        <taxon>Brassicaceae</taxon>
        <taxon>Brassiceae</taxon>
        <taxon>Brassica</taxon>
    </lineage>
</organism>
<dbReference type="EMBL" id="JAGKQM010000018">
    <property type="protein sequence ID" value="KAH0863298.1"/>
    <property type="molecule type" value="Genomic_DNA"/>
</dbReference>
<proteinExistence type="predicted"/>
<dbReference type="Proteomes" id="UP000824890">
    <property type="component" value="Unassembled WGS sequence"/>
</dbReference>
<comment type="caution">
    <text evidence="1">The sequence shown here is derived from an EMBL/GenBank/DDBJ whole genome shotgun (WGS) entry which is preliminary data.</text>
</comment>